<organism evidence="9 10">
    <name type="scientific">Dictyocaulus viviparus</name>
    <name type="common">Bovine lungworm</name>
    <dbReference type="NCBI Taxonomy" id="29172"/>
    <lineage>
        <taxon>Eukaryota</taxon>
        <taxon>Metazoa</taxon>
        <taxon>Ecdysozoa</taxon>
        <taxon>Nematoda</taxon>
        <taxon>Chromadorea</taxon>
        <taxon>Rhabditida</taxon>
        <taxon>Rhabditina</taxon>
        <taxon>Rhabditomorpha</taxon>
        <taxon>Strongyloidea</taxon>
        <taxon>Metastrongylidae</taxon>
        <taxon>Dictyocaulus</taxon>
    </lineage>
</organism>
<keyword evidence="5" id="KW-0804">Transcription</keyword>
<dbReference type="GO" id="GO:0003712">
    <property type="term" value="F:transcription coregulator activity"/>
    <property type="evidence" value="ECO:0007669"/>
    <property type="project" value="TreeGrafter"/>
</dbReference>
<dbReference type="Pfam" id="PF13867">
    <property type="entry name" value="SAP30_Sin3_bdg"/>
    <property type="match status" value="1"/>
</dbReference>
<protein>
    <recommendedName>
        <fullName evidence="8">Histone deacetylase complex subunit SAP30 Sin3 binding domain-containing protein</fullName>
    </recommendedName>
</protein>
<feature type="region of interest" description="Disordered" evidence="7">
    <location>
        <begin position="130"/>
        <end position="158"/>
    </location>
</feature>
<dbReference type="InterPro" id="IPR024145">
    <property type="entry name" value="His_deAcase_SAP30/SAP30L"/>
</dbReference>
<gene>
    <name evidence="9" type="ORF">DICVIV_06453</name>
</gene>
<evidence type="ECO:0000259" key="8">
    <source>
        <dbReference type="Pfam" id="PF13867"/>
    </source>
</evidence>
<evidence type="ECO:0000256" key="1">
    <source>
        <dbReference type="ARBA" id="ARBA00004123"/>
    </source>
</evidence>
<reference evidence="9 10" key="1">
    <citation type="submission" date="2013-11" db="EMBL/GenBank/DDBJ databases">
        <title>Draft genome of the bovine lungworm Dictyocaulus viviparus.</title>
        <authorList>
            <person name="Mitreva M."/>
        </authorList>
    </citation>
    <scope>NUCLEOTIDE SEQUENCE [LARGE SCALE GENOMIC DNA]</scope>
    <source>
        <strain evidence="9 10">HannoverDv2000</strain>
    </source>
</reference>
<dbReference type="Gene3D" id="6.10.160.20">
    <property type="match status" value="1"/>
</dbReference>
<evidence type="ECO:0000256" key="6">
    <source>
        <dbReference type="ARBA" id="ARBA00023242"/>
    </source>
</evidence>
<dbReference type="GO" id="GO:0006355">
    <property type="term" value="P:regulation of DNA-templated transcription"/>
    <property type="evidence" value="ECO:0007669"/>
    <property type="project" value="TreeGrafter"/>
</dbReference>
<dbReference type="AlphaFoldDB" id="A0A0D8XYN0"/>
<keyword evidence="6" id="KW-0539">Nucleus</keyword>
<dbReference type="EMBL" id="KN716306">
    <property type="protein sequence ID" value="KJH47466.1"/>
    <property type="molecule type" value="Genomic_DNA"/>
</dbReference>
<sequence>MFFEEFKEFRKEVSRCVSEMGVDLACSPCLNGESTSEMCYCDPVKSSGQCCLAVNQLGVWRRCNRKRSNKILTVNLERIAVAKGLNLGVSDEDPHNGICLFHWRLIKYGRSDMLMDEDVKFKESGTSQFESIKQDEKRSEVVTIDNSTSSDQENSDDDMYSAREKIATLILNNPAFNWQDVEIEKLRTFLANDSDEEEQNDSEGDEESSFLSALSAASLRRYRKFFMIPTKASASKHAMLEGVENHFERLPVESNDAIIHFIYTAKNRINTIE</sequence>
<feature type="domain" description="Histone deacetylase complex subunit SAP30 Sin3 binding" evidence="8">
    <location>
        <begin position="214"/>
        <end position="266"/>
    </location>
</feature>
<dbReference type="InterPro" id="IPR038291">
    <property type="entry name" value="SAP30_C_sf"/>
</dbReference>
<dbReference type="InterPro" id="IPR025718">
    <property type="entry name" value="SAP30_Sin3-bd"/>
</dbReference>
<evidence type="ECO:0000256" key="2">
    <source>
        <dbReference type="ARBA" id="ARBA00006283"/>
    </source>
</evidence>
<keyword evidence="10" id="KW-1185">Reference proteome</keyword>
<dbReference type="STRING" id="29172.A0A0D8XYN0"/>
<dbReference type="OrthoDB" id="510958at2759"/>
<comment type="similarity">
    <text evidence="2">Belongs to the SAP30 family.</text>
</comment>
<dbReference type="PANTHER" id="PTHR13286">
    <property type="entry name" value="SAP30"/>
    <property type="match status" value="1"/>
</dbReference>
<evidence type="ECO:0000256" key="4">
    <source>
        <dbReference type="ARBA" id="ARBA00023015"/>
    </source>
</evidence>
<evidence type="ECO:0000256" key="3">
    <source>
        <dbReference type="ARBA" id="ARBA00022491"/>
    </source>
</evidence>
<dbReference type="GO" id="GO:0000118">
    <property type="term" value="C:histone deacetylase complex"/>
    <property type="evidence" value="ECO:0007669"/>
    <property type="project" value="TreeGrafter"/>
</dbReference>
<evidence type="ECO:0000256" key="7">
    <source>
        <dbReference type="SAM" id="MobiDB-lite"/>
    </source>
</evidence>
<accession>A0A0D8XYN0</accession>
<dbReference type="Gene3D" id="3.40.1800.30">
    <property type="match status" value="1"/>
</dbReference>
<dbReference type="PANTHER" id="PTHR13286:SF6">
    <property type="entry name" value="HISTONE DEACETYLASE COMPLEX SUBUNIT SAP30L-RELATED"/>
    <property type="match status" value="1"/>
</dbReference>
<comment type="subcellular location">
    <subcellularLocation>
        <location evidence="1">Nucleus</location>
    </subcellularLocation>
</comment>
<evidence type="ECO:0000256" key="5">
    <source>
        <dbReference type="ARBA" id="ARBA00023163"/>
    </source>
</evidence>
<reference evidence="10" key="2">
    <citation type="journal article" date="2016" name="Sci. Rep.">
        <title>Dictyocaulus viviparus genome, variome and transcriptome elucidate lungworm biology and support future intervention.</title>
        <authorList>
            <person name="McNulty S.N."/>
            <person name="Strube C."/>
            <person name="Rosa B.A."/>
            <person name="Martin J.C."/>
            <person name="Tyagi R."/>
            <person name="Choi Y.J."/>
            <person name="Wang Q."/>
            <person name="Hallsworth Pepin K."/>
            <person name="Zhang X."/>
            <person name="Ozersky P."/>
            <person name="Wilson R.K."/>
            <person name="Sternberg P.W."/>
            <person name="Gasser R.B."/>
            <person name="Mitreva M."/>
        </authorList>
    </citation>
    <scope>NUCLEOTIDE SEQUENCE [LARGE SCALE GENOMIC DNA]</scope>
    <source>
        <strain evidence="10">HannoverDv2000</strain>
    </source>
</reference>
<evidence type="ECO:0000313" key="10">
    <source>
        <dbReference type="Proteomes" id="UP000053766"/>
    </source>
</evidence>
<evidence type="ECO:0000313" key="9">
    <source>
        <dbReference type="EMBL" id="KJH47466.1"/>
    </source>
</evidence>
<keyword evidence="4" id="KW-0805">Transcription regulation</keyword>
<name>A0A0D8XYN0_DICVI</name>
<dbReference type="Proteomes" id="UP000053766">
    <property type="component" value="Unassembled WGS sequence"/>
</dbReference>
<proteinExistence type="inferred from homology"/>
<keyword evidence="3" id="KW-0678">Repressor</keyword>